<gene>
    <name evidence="1" type="ORF">EV187_2999</name>
</gene>
<organism evidence="1 2">
    <name type="scientific">Agromyces ramosus</name>
    <dbReference type="NCBI Taxonomy" id="33879"/>
    <lineage>
        <taxon>Bacteria</taxon>
        <taxon>Bacillati</taxon>
        <taxon>Actinomycetota</taxon>
        <taxon>Actinomycetes</taxon>
        <taxon>Micrococcales</taxon>
        <taxon>Microbacteriaceae</taxon>
        <taxon>Agromyces</taxon>
    </lineage>
</organism>
<evidence type="ECO:0008006" key="3">
    <source>
        <dbReference type="Google" id="ProtNLM"/>
    </source>
</evidence>
<proteinExistence type="predicted"/>
<dbReference type="Proteomes" id="UP000293289">
    <property type="component" value="Unassembled WGS sequence"/>
</dbReference>
<evidence type="ECO:0000313" key="1">
    <source>
        <dbReference type="EMBL" id="RZS64612.1"/>
    </source>
</evidence>
<accession>A0A4Q7MD17</accession>
<keyword evidence="2" id="KW-1185">Reference proteome</keyword>
<dbReference type="Pfam" id="PF09844">
    <property type="entry name" value="DUF2071"/>
    <property type="match status" value="1"/>
</dbReference>
<dbReference type="PANTHER" id="PTHR39186">
    <property type="entry name" value="DUF2071 FAMILY PROTEIN"/>
    <property type="match status" value="1"/>
</dbReference>
<sequence length="252" mass="28298">MIADPRATKPPGRFLTGRWTDLAMLNFACPAELLEPLVPRGTELDAHAGTPQVSLVGFMFRDTRVLGVPVPFHRTFEEVNLRFYVRRDLDGEVRRGVVFVQELVPRWAIATVARVLYQERYRAVRMSHQVDLVDGRIPTGGVVEYRWRASGDAFRMRCLVSAPAAEIAAGSEEEFITEHYWGYAAQRDGGTVEYRVEHPRWRVHPVGERLVEGDLAALYGAAFGEVLSAPPTSAFVATGSPIIVRRPRRLPM</sequence>
<dbReference type="InterPro" id="IPR018644">
    <property type="entry name" value="DUF2071"/>
</dbReference>
<name>A0A4Q7MD17_9MICO</name>
<comment type="caution">
    <text evidence="1">The sequence shown here is derived from an EMBL/GenBank/DDBJ whole genome shotgun (WGS) entry which is preliminary data.</text>
</comment>
<dbReference type="PANTHER" id="PTHR39186:SF1">
    <property type="entry name" value="DUF2071 DOMAIN-CONTAINING PROTEIN"/>
    <property type="match status" value="1"/>
</dbReference>
<protein>
    <recommendedName>
        <fullName evidence="3">DUF2071 domain-containing protein</fullName>
    </recommendedName>
</protein>
<reference evidence="1 2" key="1">
    <citation type="submission" date="2019-02" db="EMBL/GenBank/DDBJ databases">
        <title>Genomic Encyclopedia of Type Strains, Phase IV (KMG-IV): sequencing the most valuable type-strain genomes for metagenomic binning, comparative biology and taxonomic classification.</title>
        <authorList>
            <person name="Goeker M."/>
        </authorList>
    </citation>
    <scope>NUCLEOTIDE SEQUENCE [LARGE SCALE GENOMIC DNA]</scope>
    <source>
        <strain evidence="1 2">DSM 43045</strain>
    </source>
</reference>
<dbReference type="RefSeq" id="WP_242609621.1">
    <property type="nucleotide sequence ID" value="NZ_SGWY01000003.1"/>
</dbReference>
<dbReference type="AlphaFoldDB" id="A0A4Q7MD17"/>
<dbReference type="EMBL" id="SGWY01000003">
    <property type="protein sequence ID" value="RZS64612.1"/>
    <property type="molecule type" value="Genomic_DNA"/>
</dbReference>
<evidence type="ECO:0000313" key="2">
    <source>
        <dbReference type="Proteomes" id="UP000293289"/>
    </source>
</evidence>